<evidence type="ECO:0000256" key="1">
    <source>
        <dbReference type="PROSITE-ProRule" id="PRU00325"/>
    </source>
</evidence>
<evidence type="ECO:0000259" key="2">
    <source>
        <dbReference type="PROSITE" id="PS50966"/>
    </source>
</evidence>
<feature type="domain" description="SWIM-type" evidence="2">
    <location>
        <begin position="29"/>
        <end position="70"/>
    </location>
</feature>
<sequence length="116" mass="13679">MIVFFMLYNQSKGDFFSFYPTVRVYAFQYSLKYSLEPKQEQILGWYCDCKSGSRVFGACAHVTSVLWFMGVEKHKLGQLDKKKRNLLFKFILDCDKDKLEREDSLILNNECDSTDE</sequence>
<keyword evidence="1" id="KW-0863">Zinc-finger</keyword>
<gene>
    <name evidence="3" type="ORF">BpHYR1_023070</name>
</gene>
<dbReference type="GO" id="GO:0008270">
    <property type="term" value="F:zinc ion binding"/>
    <property type="evidence" value="ECO:0007669"/>
    <property type="project" value="UniProtKB-KW"/>
</dbReference>
<dbReference type="AlphaFoldDB" id="A0A3M7PI97"/>
<name>A0A3M7PI97_BRAPC</name>
<dbReference type="OrthoDB" id="10054519at2759"/>
<keyword evidence="4" id="KW-1185">Reference proteome</keyword>
<comment type="caution">
    <text evidence="3">The sequence shown here is derived from an EMBL/GenBank/DDBJ whole genome shotgun (WGS) entry which is preliminary data.</text>
</comment>
<organism evidence="3 4">
    <name type="scientific">Brachionus plicatilis</name>
    <name type="common">Marine rotifer</name>
    <name type="synonym">Brachionus muelleri</name>
    <dbReference type="NCBI Taxonomy" id="10195"/>
    <lineage>
        <taxon>Eukaryota</taxon>
        <taxon>Metazoa</taxon>
        <taxon>Spiralia</taxon>
        <taxon>Gnathifera</taxon>
        <taxon>Rotifera</taxon>
        <taxon>Eurotatoria</taxon>
        <taxon>Monogononta</taxon>
        <taxon>Pseudotrocha</taxon>
        <taxon>Ploima</taxon>
        <taxon>Brachionidae</taxon>
        <taxon>Brachionus</taxon>
    </lineage>
</organism>
<evidence type="ECO:0000313" key="3">
    <source>
        <dbReference type="EMBL" id="RMZ98728.1"/>
    </source>
</evidence>
<protein>
    <submittedName>
        <fullName evidence="3">Vacuolar sorting-associated 13c</fullName>
    </submittedName>
</protein>
<keyword evidence="1" id="KW-0479">Metal-binding</keyword>
<evidence type="ECO:0000313" key="4">
    <source>
        <dbReference type="Proteomes" id="UP000276133"/>
    </source>
</evidence>
<dbReference type="EMBL" id="REGN01010590">
    <property type="protein sequence ID" value="RMZ98728.1"/>
    <property type="molecule type" value="Genomic_DNA"/>
</dbReference>
<dbReference type="InterPro" id="IPR007527">
    <property type="entry name" value="Znf_SWIM"/>
</dbReference>
<proteinExistence type="predicted"/>
<reference evidence="3 4" key="1">
    <citation type="journal article" date="2018" name="Sci. Rep.">
        <title>Genomic signatures of local adaptation to the degree of environmental predictability in rotifers.</title>
        <authorList>
            <person name="Franch-Gras L."/>
            <person name="Hahn C."/>
            <person name="Garcia-Roger E.M."/>
            <person name="Carmona M.J."/>
            <person name="Serra M."/>
            <person name="Gomez A."/>
        </authorList>
    </citation>
    <scope>NUCLEOTIDE SEQUENCE [LARGE SCALE GENOMIC DNA]</scope>
    <source>
        <strain evidence="3">HYR1</strain>
    </source>
</reference>
<accession>A0A3M7PI97</accession>
<dbReference type="Proteomes" id="UP000276133">
    <property type="component" value="Unassembled WGS sequence"/>
</dbReference>
<dbReference type="PROSITE" id="PS50966">
    <property type="entry name" value="ZF_SWIM"/>
    <property type="match status" value="1"/>
</dbReference>
<keyword evidence="1" id="KW-0862">Zinc</keyword>